<evidence type="ECO:0000313" key="1">
    <source>
        <dbReference type="EMBL" id="NPD93260.1"/>
    </source>
</evidence>
<evidence type="ECO:0000313" key="2">
    <source>
        <dbReference type="Proteomes" id="UP000714420"/>
    </source>
</evidence>
<protein>
    <submittedName>
        <fullName evidence="1">Uncharacterized protein</fullName>
    </submittedName>
</protein>
<reference evidence="1 2" key="1">
    <citation type="submission" date="2020-05" db="EMBL/GenBank/DDBJ databases">
        <title>Distinct polysaccharide utilization as determinants for interspecies competition between intestinal Prevotella spp.</title>
        <authorList>
            <person name="Galvez E.J.C."/>
            <person name="Iljazovic A."/>
            <person name="Strowig T."/>
        </authorList>
    </citation>
    <scope>NUCLEOTIDE SEQUENCE [LARGE SCALE GENOMIC DNA]</scope>
    <source>
        <strain evidence="1 2">PMUR</strain>
    </source>
</reference>
<keyword evidence="2" id="KW-1185">Reference proteome</keyword>
<accession>A0ABX2AQ60</accession>
<comment type="caution">
    <text evidence="1">The sequence shown here is derived from an EMBL/GenBank/DDBJ whole genome shotgun (WGS) entry which is preliminary data.</text>
</comment>
<gene>
    <name evidence="1" type="ORF">HPS56_13160</name>
</gene>
<dbReference type="RefSeq" id="WP_172277572.1">
    <property type="nucleotide sequence ID" value="NZ_JABKKF010000022.1"/>
</dbReference>
<proteinExistence type="predicted"/>
<organism evidence="1 2">
    <name type="scientific">Xylanibacter muris</name>
    <dbReference type="NCBI Taxonomy" id="2736290"/>
    <lineage>
        <taxon>Bacteria</taxon>
        <taxon>Pseudomonadati</taxon>
        <taxon>Bacteroidota</taxon>
        <taxon>Bacteroidia</taxon>
        <taxon>Bacteroidales</taxon>
        <taxon>Prevotellaceae</taxon>
        <taxon>Xylanibacter</taxon>
    </lineage>
</organism>
<dbReference type="EMBL" id="JABKKF010000022">
    <property type="protein sequence ID" value="NPD93260.1"/>
    <property type="molecule type" value="Genomic_DNA"/>
</dbReference>
<sequence length="116" mass="13522">MITLIKQNIVKQDLKEYIRICIAILFLTLSSVALKAQPLNAETHITNASTDEGLTTQNTAYKASKTDTEIERLRDFARNIDKFNHYFPQEKVYLHFDNTGYFKGERIWFKAYVTRA</sequence>
<name>A0ABX2AQ60_9BACT</name>
<feature type="non-terminal residue" evidence="1">
    <location>
        <position position="116"/>
    </location>
</feature>
<dbReference type="Proteomes" id="UP000714420">
    <property type="component" value="Unassembled WGS sequence"/>
</dbReference>